<evidence type="ECO:0000259" key="2">
    <source>
        <dbReference type="SMART" id="SM00382"/>
    </source>
</evidence>
<evidence type="ECO:0000256" key="1">
    <source>
        <dbReference type="SAM" id="MobiDB-lite"/>
    </source>
</evidence>
<dbReference type="EMBL" id="CAJNYT010005414">
    <property type="protein sequence ID" value="CAF3742634.1"/>
    <property type="molecule type" value="Genomic_DNA"/>
</dbReference>
<accession>A0A818XR53</accession>
<dbReference type="InterPro" id="IPR050168">
    <property type="entry name" value="AAA_ATPase_domain"/>
</dbReference>
<dbReference type="Gene3D" id="3.40.50.300">
    <property type="entry name" value="P-loop containing nucleotide triphosphate hydrolases"/>
    <property type="match status" value="1"/>
</dbReference>
<gene>
    <name evidence="3" type="ORF">GRG538_LOCUS30938</name>
</gene>
<dbReference type="InterPro" id="IPR003959">
    <property type="entry name" value="ATPase_AAA_core"/>
</dbReference>
<comment type="caution">
    <text evidence="3">The sequence shown here is derived from an EMBL/GenBank/DDBJ whole genome shotgun (WGS) entry which is preliminary data.</text>
</comment>
<dbReference type="InterPro" id="IPR027417">
    <property type="entry name" value="P-loop_NTPase"/>
</dbReference>
<organism evidence="3 4">
    <name type="scientific">Rotaria socialis</name>
    <dbReference type="NCBI Taxonomy" id="392032"/>
    <lineage>
        <taxon>Eukaryota</taxon>
        <taxon>Metazoa</taxon>
        <taxon>Spiralia</taxon>
        <taxon>Gnathifera</taxon>
        <taxon>Rotifera</taxon>
        <taxon>Eurotatoria</taxon>
        <taxon>Bdelloidea</taxon>
        <taxon>Philodinida</taxon>
        <taxon>Philodinidae</taxon>
        <taxon>Rotaria</taxon>
    </lineage>
</organism>
<protein>
    <recommendedName>
        <fullName evidence="2">AAA+ ATPase domain-containing protein</fullName>
    </recommendedName>
</protein>
<dbReference type="Pfam" id="PF00004">
    <property type="entry name" value="AAA"/>
    <property type="match status" value="1"/>
</dbReference>
<dbReference type="PROSITE" id="PS00674">
    <property type="entry name" value="AAA"/>
    <property type="match status" value="1"/>
</dbReference>
<dbReference type="PANTHER" id="PTHR23077">
    <property type="entry name" value="AAA-FAMILY ATPASE"/>
    <property type="match status" value="1"/>
</dbReference>
<feature type="compositionally biased region" description="Low complexity" evidence="1">
    <location>
        <begin position="105"/>
        <end position="120"/>
    </location>
</feature>
<dbReference type="GO" id="GO:0005524">
    <property type="term" value="F:ATP binding"/>
    <property type="evidence" value="ECO:0007669"/>
    <property type="project" value="InterPro"/>
</dbReference>
<dbReference type="AlphaFoldDB" id="A0A818XR53"/>
<dbReference type="SUPFAM" id="SSF52540">
    <property type="entry name" value="P-loop containing nucleoside triphosphate hydrolases"/>
    <property type="match status" value="1"/>
</dbReference>
<feature type="region of interest" description="Disordered" evidence="1">
    <location>
        <begin position="101"/>
        <end position="123"/>
    </location>
</feature>
<dbReference type="InterPro" id="IPR003593">
    <property type="entry name" value="AAA+_ATPase"/>
</dbReference>
<dbReference type="SMART" id="SM00382">
    <property type="entry name" value="AAA"/>
    <property type="match status" value="1"/>
</dbReference>
<reference evidence="3" key="1">
    <citation type="submission" date="2021-02" db="EMBL/GenBank/DDBJ databases">
        <authorList>
            <person name="Nowell W R."/>
        </authorList>
    </citation>
    <scope>NUCLEOTIDE SEQUENCE</scope>
</reference>
<name>A0A818XR53_9BILA</name>
<evidence type="ECO:0000313" key="4">
    <source>
        <dbReference type="Proteomes" id="UP000663872"/>
    </source>
</evidence>
<dbReference type="InterPro" id="IPR003960">
    <property type="entry name" value="ATPase_AAA_CS"/>
</dbReference>
<proteinExistence type="predicted"/>
<sequence length="1186" mass="135979">MTENRSSVFAYFNVTESIQTIDRVRLEAVRSAYANIRDDELTDTQRYNAEEKVKLLTDKFPIMNDAENLALLNKCVLGQYLELACQAILGDYVHKRTQEMRRARTNNTSTTTSTISNQTTGSPAQVSTAFNATEPLPKALCQILLKKNPTIVFQFIQNFLLCPIHQTPTKTILDLTNSSISSNDLVGGPILSGSTLDVFIRTQLNIRGGTIDAGRELTKFSLVDPIVLVDEFDTWYFDHLHGLFELNLVPIENTFPHKWKLTPDTKLFYVFEFADDIRSTNQDDAQRPMSIDRPRTVSLQCFVADVCEKENNGMTQDWTKALRADHLFTYDHLANLKFTEWDQLKELPLNGRKILKSYVDREKQMASDIKTSGKESKTKSSTDIQSVSELRAYIHQITLYFHYVLFREFSKAGVQSPAKLDAECVQLSFDEMRREGFADDGLFDQMKLFFLPLTMVEEDLTINKKVWKSISKSLSTERNTLMGKKQELSIQLNEKLDEYYRHDDAIRNLRLNPQSTTQRSAEARREEYETFSTTELIQEHRLAMQKFEPIRENLQKQIETIDDLINSINQSFSEENINSGTKFDRDLIKPNRGFIMYGPPGTGKSDIMSKLSVRMGISMVAPPLAAGELNRPLVGESERIISDICMRCHRIPYLMCCVSIDEIDSLAPKRKDGTSDGNVAKLSVLLSVIDGIKDVPNLMIFCATNRLHMMDDAFLRRMSGKFFVGRPSSHARKSILSGIKPWHMPPNLLDGLTTATTNFSGAALRSLRRLITVYCHNAQTTNPSYVLEYRTLLELTDITARHFRILLGAETLPTILLRSIDRQQLNGNDQQSQEQFYDLPNQAYSVYTGKILIDMHAGCASIEAMYTHPTTGEQKKIVYQHNLLPTETSLQDLLERLTVYGKSRNVQLLQLIDLNLLTAESAYDEKQKFETLKERLDECAAYRRSMTVYDLDSLIGINRSEGNASTGRTTNLSLINHNMYTHVKDKFQHTYVQTVSGSVNDKNVNSDEKWSVMVISEPFLLRQFYDDVKFTRSDHEIELEKNENRRATERVKCVQCTDYYIEKDNHMGICVHHDGFIYDNHSTNMKIYTPREAIAQLLKEDAQPIQQHTRYVQPPEDKERVERMKQRFKFICCNQTLVTGGMMGGCKRGTHSEPHVTFVEWEMACKNNKDYREKRISLLQSRTGFD</sequence>
<evidence type="ECO:0000313" key="3">
    <source>
        <dbReference type="EMBL" id="CAF3742634.1"/>
    </source>
</evidence>
<dbReference type="PANTHER" id="PTHR23077:SF117">
    <property type="entry name" value="AAA+ ATPASE DOMAIN-CONTAINING PROTEIN"/>
    <property type="match status" value="1"/>
</dbReference>
<dbReference type="GO" id="GO:0016887">
    <property type="term" value="F:ATP hydrolysis activity"/>
    <property type="evidence" value="ECO:0007669"/>
    <property type="project" value="InterPro"/>
</dbReference>
<feature type="domain" description="AAA+ ATPase" evidence="2">
    <location>
        <begin position="590"/>
        <end position="728"/>
    </location>
</feature>
<dbReference type="Proteomes" id="UP000663872">
    <property type="component" value="Unassembled WGS sequence"/>
</dbReference>